<feature type="domain" description="AMP-dependent synthetase/ligase" evidence="3">
    <location>
        <begin position="86"/>
        <end position="435"/>
    </location>
</feature>
<name>A0A9W8L0A2_9FUNG</name>
<comment type="caution">
    <text evidence="5">The sequence shown here is derived from an EMBL/GenBank/DDBJ whole genome shotgun (WGS) entry which is preliminary data.</text>
</comment>
<dbReference type="OrthoDB" id="6509636at2759"/>
<dbReference type="PANTHER" id="PTHR24096:SF149">
    <property type="entry name" value="AMP-BINDING DOMAIN-CONTAINING PROTEIN-RELATED"/>
    <property type="match status" value="1"/>
</dbReference>
<keyword evidence="2" id="KW-0436">Ligase</keyword>
<dbReference type="SUPFAM" id="SSF56801">
    <property type="entry name" value="Acetyl-CoA synthetase-like"/>
    <property type="match status" value="1"/>
</dbReference>
<dbReference type="EMBL" id="JANBTW010000011">
    <property type="protein sequence ID" value="KAJ2679478.1"/>
    <property type="molecule type" value="Genomic_DNA"/>
</dbReference>
<dbReference type="InterPro" id="IPR000873">
    <property type="entry name" value="AMP-dep_synth/lig_dom"/>
</dbReference>
<evidence type="ECO:0000259" key="4">
    <source>
        <dbReference type="Pfam" id="PF13193"/>
    </source>
</evidence>
<dbReference type="Pfam" id="PF13193">
    <property type="entry name" value="AMP-binding_C"/>
    <property type="match status" value="1"/>
</dbReference>
<organism evidence="5 6">
    <name type="scientific">Coemansia spiralis</name>
    <dbReference type="NCBI Taxonomy" id="417178"/>
    <lineage>
        <taxon>Eukaryota</taxon>
        <taxon>Fungi</taxon>
        <taxon>Fungi incertae sedis</taxon>
        <taxon>Zoopagomycota</taxon>
        <taxon>Kickxellomycotina</taxon>
        <taxon>Kickxellomycetes</taxon>
        <taxon>Kickxellales</taxon>
        <taxon>Kickxellaceae</taxon>
        <taxon>Coemansia</taxon>
    </lineage>
</organism>
<proteinExistence type="inferred from homology"/>
<evidence type="ECO:0000259" key="3">
    <source>
        <dbReference type="Pfam" id="PF00501"/>
    </source>
</evidence>
<evidence type="ECO:0008006" key="7">
    <source>
        <dbReference type="Google" id="ProtNLM"/>
    </source>
</evidence>
<evidence type="ECO:0000256" key="2">
    <source>
        <dbReference type="ARBA" id="ARBA00022598"/>
    </source>
</evidence>
<evidence type="ECO:0000313" key="5">
    <source>
        <dbReference type="EMBL" id="KAJ2679478.1"/>
    </source>
</evidence>
<dbReference type="Gene3D" id="3.30.300.30">
    <property type="match status" value="1"/>
</dbReference>
<evidence type="ECO:0000256" key="1">
    <source>
        <dbReference type="ARBA" id="ARBA00006432"/>
    </source>
</evidence>
<dbReference type="InterPro" id="IPR045851">
    <property type="entry name" value="AMP-bd_C_sf"/>
</dbReference>
<accession>A0A9W8L0A2</accession>
<reference evidence="5" key="1">
    <citation type="submission" date="2022-07" db="EMBL/GenBank/DDBJ databases">
        <title>Phylogenomic reconstructions and comparative analyses of Kickxellomycotina fungi.</title>
        <authorList>
            <person name="Reynolds N.K."/>
            <person name="Stajich J.E."/>
            <person name="Barry K."/>
            <person name="Grigoriev I.V."/>
            <person name="Crous P."/>
            <person name="Smith M.E."/>
        </authorList>
    </citation>
    <scope>NUCLEOTIDE SEQUENCE</scope>
    <source>
        <strain evidence="5">NRRL 3115</strain>
    </source>
</reference>
<evidence type="ECO:0000313" key="6">
    <source>
        <dbReference type="Proteomes" id="UP001151518"/>
    </source>
</evidence>
<comment type="similarity">
    <text evidence="1">Belongs to the ATP-dependent AMP-binding enzyme family.</text>
</comment>
<dbReference type="InterPro" id="IPR042099">
    <property type="entry name" value="ANL_N_sf"/>
</dbReference>
<dbReference type="InterPro" id="IPR025110">
    <property type="entry name" value="AMP-bd_C"/>
</dbReference>
<dbReference type="GO" id="GO:0016405">
    <property type="term" value="F:CoA-ligase activity"/>
    <property type="evidence" value="ECO:0007669"/>
    <property type="project" value="TreeGrafter"/>
</dbReference>
<dbReference type="Proteomes" id="UP001151518">
    <property type="component" value="Unassembled WGS sequence"/>
</dbReference>
<feature type="domain" description="AMP-binding enzyme C-terminal" evidence="4">
    <location>
        <begin position="485"/>
        <end position="559"/>
    </location>
</feature>
<dbReference type="AlphaFoldDB" id="A0A9W8L0A2"/>
<protein>
    <recommendedName>
        <fullName evidence="7">Acetyl-CoA synthetase-like protein</fullName>
    </recommendedName>
</protein>
<dbReference type="Gene3D" id="3.40.50.12780">
    <property type="entry name" value="N-terminal domain of ligase-like"/>
    <property type="match status" value="1"/>
</dbReference>
<gene>
    <name evidence="5" type="ORF">GGI25_001401</name>
</gene>
<dbReference type="PANTHER" id="PTHR24096">
    <property type="entry name" value="LONG-CHAIN-FATTY-ACID--COA LIGASE"/>
    <property type="match status" value="1"/>
</dbReference>
<dbReference type="Pfam" id="PF00501">
    <property type="entry name" value="AMP-binding"/>
    <property type="match status" value="1"/>
</dbReference>
<sequence>MPISSPIIDVDIPPVDVTSFFFSKAQARLDSLVAAGEIEPSIVVDTISGHSLRFSDIQKQANAIAYSVAARLPTATSRRSTQNKLDSTVIVFSPNSILCVSIHFGALMAGCTYAMMEPELDASLLATRLKETEPIVAAFVDPQLLPVFIEALNKADIEFPAESLLLLGGDNSSYSSFDSLLLDATDKQFSPCSFSESELAEKVALIIYSSGVTGPPKGIMLTHRNIVAMMVMVGGYSARSSVVSNKTSSPATSRRSQSHILSALPLWHIYGHCVLCYQPFINGDCAVQLPSFEATAYLGAIEKYGVNRISGTPRLLHALLRETTKVGENTAIVDAHPSRKFDIGTVKVVGCGGSSLPPALKQKCSDYFGGAPVVVGYGMTESTSIIAGNSWCTPAPGAVGVLYPNTIAKVVDAQGNETSGIGELCISGPHIMKGYIGSESVFKSIDGFFHTGDYVQLSKNGHVYLHGRLTDIIHTSQGPVSPTDVESILATCPAIEDSAVVGVGTQGSAQAVACVILARSQTPKENLLADITQWIRKQAGNEEIACCETTAIPKTISGKILRRCLVEQIIMHR</sequence>